<evidence type="ECO:0000256" key="9">
    <source>
        <dbReference type="ARBA" id="ARBA00023004"/>
    </source>
</evidence>
<dbReference type="Gene3D" id="3.40.50.300">
    <property type="entry name" value="P-loop containing nucleotide triphosphate hydrolases"/>
    <property type="match status" value="1"/>
</dbReference>
<keyword evidence="9 17" id="KW-0408">Iron</keyword>
<evidence type="ECO:0000256" key="1">
    <source>
        <dbReference type="ARBA" id="ARBA00003926"/>
    </source>
</evidence>
<accession>A0AAT9LCN2</accession>
<dbReference type="InterPro" id="IPR005225">
    <property type="entry name" value="Small_GTP-bd"/>
</dbReference>
<evidence type="ECO:0000256" key="17">
    <source>
        <dbReference type="RuleBase" id="RU362098"/>
    </source>
</evidence>
<keyword evidence="5 17" id="KW-0410">Iron transport</keyword>
<dbReference type="KEGG" id="fcz:IMF26_01805"/>
<feature type="binding site" evidence="16">
    <location>
        <position position="44"/>
    </location>
    <ligand>
        <name>Mg(2+)</name>
        <dbReference type="ChEBI" id="CHEBI:18420"/>
        <label>2</label>
    </ligand>
</feature>
<reference evidence="22" key="1">
    <citation type="submission" date="2020-10" db="EMBL/GenBank/DDBJ databases">
        <authorList>
            <person name="Kadnikov V."/>
            <person name="Beletsky A.V."/>
            <person name="Mardanov A.V."/>
            <person name="Karnachuk O.V."/>
            <person name="Ravin N.V."/>
        </authorList>
    </citation>
    <scope>NUCLEOTIDE SEQUENCE</scope>
    <source>
        <strain evidence="22">Bu02</strain>
    </source>
</reference>
<evidence type="ECO:0000259" key="19">
    <source>
        <dbReference type="Pfam" id="PF07664"/>
    </source>
</evidence>
<evidence type="ECO:0000256" key="2">
    <source>
        <dbReference type="ARBA" id="ARBA00004651"/>
    </source>
</evidence>
<keyword evidence="11 15" id="KW-0342">GTP-binding</keyword>
<keyword evidence="10" id="KW-0406">Ion transport</keyword>
<dbReference type="EMBL" id="CP062796">
    <property type="protein sequence ID" value="QUL98839.1"/>
    <property type="molecule type" value="Genomic_DNA"/>
</dbReference>
<dbReference type="InterPro" id="IPR050860">
    <property type="entry name" value="FeoB_GTPase"/>
</dbReference>
<comment type="subcellular location">
    <subcellularLocation>
        <location evidence="2 17">Cell membrane</location>
        <topology evidence="2 17">Multi-pass membrane protein</topology>
    </subcellularLocation>
</comment>
<feature type="binding site" evidence="15">
    <location>
        <begin position="55"/>
        <end position="59"/>
    </location>
    <ligand>
        <name>GTP</name>
        <dbReference type="ChEBI" id="CHEBI:37565"/>
        <label>1</label>
    </ligand>
</feature>
<feature type="transmembrane region" description="Helical" evidence="17">
    <location>
        <begin position="657"/>
        <end position="676"/>
    </location>
</feature>
<evidence type="ECO:0000313" key="22">
    <source>
        <dbReference type="EMBL" id="QUL98839.1"/>
    </source>
</evidence>
<protein>
    <recommendedName>
        <fullName evidence="13 14">Ferrous iron transport protein B</fullName>
    </recommendedName>
</protein>
<dbReference type="PRINTS" id="PR00326">
    <property type="entry name" value="GTP1OBG"/>
</dbReference>
<evidence type="ECO:0000259" key="18">
    <source>
        <dbReference type="Pfam" id="PF02421"/>
    </source>
</evidence>
<evidence type="ECO:0000256" key="7">
    <source>
        <dbReference type="ARBA" id="ARBA00022741"/>
    </source>
</evidence>
<comment type="function">
    <text evidence="1 17">Probable transporter of a GTP-driven Fe(2+) uptake system.</text>
</comment>
<evidence type="ECO:0000256" key="6">
    <source>
        <dbReference type="ARBA" id="ARBA00022692"/>
    </source>
</evidence>
<keyword evidence="16" id="KW-0460">Magnesium</keyword>
<dbReference type="InterPro" id="IPR006073">
    <property type="entry name" value="GTP-bd"/>
</dbReference>
<comment type="similarity">
    <text evidence="17">Belongs to the TRAFAC class TrmE-Era-EngA-EngB-Septin-like GTPase superfamily. FeoB GTPase (TC 9.A.8) family.</text>
</comment>
<dbReference type="InterPro" id="IPR003373">
    <property type="entry name" value="Fe2_transport_prot-B"/>
</dbReference>
<dbReference type="GO" id="GO:0005525">
    <property type="term" value="F:GTP binding"/>
    <property type="evidence" value="ECO:0007669"/>
    <property type="project" value="UniProtKB-KW"/>
</dbReference>
<evidence type="ECO:0000256" key="5">
    <source>
        <dbReference type="ARBA" id="ARBA00022496"/>
    </source>
</evidence>
<dbReference type="InterPro" id="IPR041069">
    <property type="entry name" value="FeoB_Cyto"/>
</dbReference>
<feature type="transmembrane region" description="Helical" evidence="17">
    <location>
        <begin position="470"/>
        <end position="492"/>
    </location>
</feature>
<dbReference type="NCBIfam" id="TIGR00231">
    <property type="entry name" value="small_GTP"/>
    <property type="match status" value="1"/>
</dbReference>
<dbReference type="InterPro" id="IPR027417">
    <property type="entry name" value="P-loop_NTPase"/>
</dbReference>
<dbReference type="GO" id="GO:0015093">
    <property type="term" value="F:ferrous iron transmembrane transporter activity"/>
    <property type="evidence" value="ECO:0007669"/>
    <property type="project" value="UniProtKB-UniRule"/>
</dbReference>
<keyword evidence="16" id="KW-0479">Metal-binding</keyword>
<feature type="transmembrane region" description="Helical" evidence="17">
    <location>
        <begin position="557"/>
        <end position="577"/>
    </location>
</feature>
<keyword evidence="7 15" id="KW-0547">Nucleotide-binding</keyword>
<comment type="caution">
    <text evidence="17">Lacks conserved residue(s) required for the propagation of feature annotation.</text>
</comment>
<evidence type="ECO:0000256" key="14">
    <source>
        <dbReference type="NCBIfam" id="TIGR00437"/>
    </source>
</evidence>
<evidence type="ECO:0000256" key="13">
    <source>
        <dbReference type="ARBA" id="ARBA00031200"/>
    </source>
</evidence>
<evidence type="ECO:0000256" key="8">
    <source>
        <dbReference type="ARBA" id="ARBA00022989"/>
    </source>
</evidence>
<dbReference type="Pfam" id="PF02421">
    <property type="entry name" value="FeoB_N"/>
    <property type="match status" value="1"/>
</dbReference>
<feature type="transmembrane region" description="Helical" evidence="17">
    <location>
        <begin position="395"/>
        <end position="416"/>
    </location>
</feature>
<evidence type="ECO:0000256" key="3">
    <source>
        <dbReference type="ARBA" id="ARBA00022448"/>
    </source>
</evidence>
<dbReference type="Pfam" id="PF07670">
    <property type="entry name" value="Gate"/>
    <property type="match status" value="1"/>
</dbReference>
<dbReference type="PANTHER" id="PTHR43185:SF1">
    <property type="entry name" value="FE(2+) TRANSPORTER FEOB"/>
    <property type="match status" value="1"/>
</dbReference>
<evidence type="ECO:0000256" key="16">
    <source>
        <dbReference type="PIRSR" id="PIRSR603373-2"/>
    </source>
</evidence>
<dbReference type="InterPro" id="IPR030389">
    <property type="entry name" value="G_FEOB_dom"/>
</dbReference>
<feature type="domain" description="Ferrous iron transport protein B C-terminal" evidence="19">
    <location>
        <begin position="501"/>
        <end position="549"/>
    </location>
</feature>
<dbReference type="InterPro" id="IPR011640">
    <property type="entry name" value="Fe2_transport_prot_B_C"/>
</dbReference>
<feature type="transmembrane region" description="Helical" evidence="17">
    <location>
        <begin position="498"/>
        <end position="518"/>
    </location>
</feature>
<dbReference type="GO" id="GO:0046872">
    <property type="term" value="F:metal ion binding"/>
    <property type="evidence" value="ECO:0007669"/>
    <property type="project" value="UniProtKB-KW"/>
</dbReference>
<feature type="domain" description="FeoB cytosolic helical" evidence="21">
    <location>
        <begin position="199"/>
        <end position="265"/>
    </location>
</feature>
<name>A0AAT9LCN2_9FIRM</name>
<feature type="binding site" evidence="16">
    <location>
        <position position="41"/>
    </location>
    <ligand>
        <name>Mg(2+)</name>
        <dbReference type="ChEBI" id="CHEBI:18420"/>
        <label>2</label>
    </ligand>
</feature>
<keyword evidence="6 17" id="KW-0812">Transmembrane</keyword>
<keyword evidence="3 17" id="KW-0813">Transport</keyword>
<organism evidence="22">
    <name type="scientific">Candidatus Fermentithermobacillus carboniphilus</name>
    <dbReference type="NCBI Taxonomy" id="3085328"/>
    <lineage>
        <taxon>Bacteria</taxon>
        <taxon>Bacillati</taxon>
        <taxon>Bacillota</taxon>
        <taxon>Candidatus Fermentithermobacillia</taxon>
        <taxon>Candidatus Fermentithermobacillales</taxon>
        <taxon>Candidatus Fermentithermobacillaceae</taxon>
        <taxon>Candidatus Fermentithermobacillus</taxon>
    </lineage>
</organism>
<dbReference type="InterPro" id="IPR011642">
    <property type="entry name" value="Gate_dom"/>
</dbReference>
<dbReference type="CDD" id="cd01879">
    <property type="entry name" value="FeoB"/>
    <property type="match status" value="1"/>
</dbReference>
<feature type="binding site" evidence="15">
    <location>
        <begin position="30"/>
        <end position="37"/>
    </location>
    <ligand>
        <name>GTP</name>
        <dbReference type="ChEBI" id="CHEBI:37565"/>
        <label>1</label>
    </ligand>
</feature>
<dbReference type="GO" id="GO:0005886">
    <property type="term" value="C:plasma membrane"/>
    <property type="evidence" value="ECO:0007669"/>
    <property type="project" value="UniProtKB-SubCell"/>
</dbReference>
<evidence type="ECO:0000256" key="12">
    <source>
        <dbReference type="ARBA" id="ARBA00023136"/>
    </source>
</evidence>
<sequence length="678" mass="72744">MRYQGASPGNSGTIGRTGQSDVVLTIALVGQPNVGKSVVMNLLTGAGAVVSNYPGTTVEITEGIMQAPAGRIKVIDTPGTYSLHSETDEQKVTQKVLLEGKIDLIVNVVDARNLARNLYLTLQLLEFQSPMILVLNQMDMADEEGIEIDAGALSKALEIPVVPMIATKNQGTEELLRLIHDIAFSRHRPRDFIGKPASFSDRIESAISQVEETIKANIPGENGRHYSHPSRALAIHLLESDHLDEDILARYPEVSRLVESLREDVAPKTYCTNCLRGCTDCQPDGLLPQGTMICLERTHIAAAIAQAVTRRRPDFQNTNLRKRLEILLDRPSTGLPILAGIVYLSFRLVMVVMGASEELIPWLLNPIIRYLTNLADSLPQGSLLEILVRAVPESILVPLTVVMPAMISIYLVMAILEDSGLLPRIAVAADKLASALNLPGQAVIPLILGFGCRAPAVLATRILPDKRTRLLVSTLLSITVPCAASLGIVAGLATTFGASLPVMYVTLVVAFMAIGFIAGRIGAPGQLVLEVPPLRMPVASNVTAKVSMRFEGFFRHVLPVLMFTGIGTTLLINVGAFTPLERLSPLSTALFGVRGQALAALAVTVVQRYMGPMVLLNIPLTAREATIAGSMVLLSVPCLPVSILLVKELGWKTLVGIYALAILMSLGTGVALNLILPA</sequence>
<dbReference type="Pfam" id="PF07664">
    <property type="entry name" value="FeoB_C"/>
    <property type="match status" value="1"/>
</dbReference>
<feature type="binding site" evidence="15">
    <location>
        <begin position="136"/>
        <end position="139"/>
    </location>
    <ligand>
        <name>GTP</name>
        <dbReference type="ChEBI" id="CHEBI:37565"/>
        <label>1</label>
    </ligand>
</feature>
<dbReference type="SUPFAM" id="SSF52540">
    <property type="entry name" value="P-loop containing nucleoside triphosphate hydrolases"/>
    <property type="match status" value="1"/>
</dbReference>
<evidence type="ECO:0000259" key="20">
    <source>
        <dbReference type="Pfam" id="PF07670"/>
    </source>
</evidence>
<feature type="transmembrane region" description="Helical" evidence="17">
    <location>
        <begin position="597"/>
        <end position="618"/>
    </location>
</feature>
<evidence type="ECO:0000256" key="15">
    <source>
        <dbReference type="PIRSR" id="PIRSR603373-1"/>
    </source>
</evidence>
<dbReference type="AlphaFoldDB" id="A0AAT9LCN2"/>
<evidence type="ECO:0000256" key="4">
    <source>
        <dbReference type="ARBA" id="ARBA00022475"/>
    </source>
</evidence>
<feature type="transmembrane region" description="Helical" evidence="17">
    <location>
        <begin position="625"/>
        <end position="645"/>
    </location>
</feature>
<keyword evidence="12 17" id="KW-0472">Membrane</keyword>
<evidence type="ECO:0000259" key="21">
    <source>
        <dbReference type="Pfam" id="PF17910"/>
    </source>
</evidence>
<dbReference type="NCBIfam" id="TIGR00437">
    <property type="entry name" value="feoB"/>
    <property type="match status" value="1"/>
</dbReference>
<evidence type="ECO:0000256" key="11">
    <source>
        <dbReference type="ARBA" id="ARBA00023134"/>
    </source>
</evidence>
<feature type="domain" description="Nucleoside transporter/FeoB GTPase Gate" evidence="20">
    <location>
        <begin position="400"/>
        <end position="493"/>
    </location>
</feature>
<dbReference type="Pfam" id="PF17910">
    <property type="entry name" value="FeoB_Cyto"/>
    <property type="match status" value="1"/>
</dbReference>
<feature type="binding site" evidence="15">
    <location>
        <begin position="76"/>
        <end position="79"/>
    </location>
    <ligand>
        <name>GTP</name>
        <dbReference type="ChEBI" id="CHEBI:37565"/>
        <label>1</label>
    </ligand>
</feature>
<proteinExistence type="inferred from homology"/>
<keyword evidence="8 17" id="KW-1133">Transmembrane helix</keyword>
<feature type="binding site" evidence="16">
    <location>
        <position position="45"/>
    </location>
    <ligand>
        <name>Mg(2+)</name>
        <dbReference type="ChEBI" id="CHEBI:18420"/>
        <label>2</label>
    </ligand>
</feature>
<dbReference type="PANTHER" id="PTHR43185">
    <property type="entry name" value="FERROUS IRON TRANSPORT PROTEIN B"/>
    <property type="match status" value="1"/>
</dbReference>
<reference evidence="22" key="2">
    <citation type="journal article" date="2023" name="Biology">
        <title>Prokaryotic Life Associated with Coal-Fire Gas Vents Revealed by Metagenomics.</title>
        <authorList>
            <person name="Kadnikov V.V."/>
            <person name="Mardanov A.V."/>
            <person name="Beletsky A.V."/>
            <person name="Karnachuk O.V."/>
            <person name="Ravin N.V."/>
        </authorList>
    </citation>
    <scope>NUCLEOTIDE SEQUENCE</scope>
    <source>
        <strain evidence="22">Bu02</strain>
    </source>
</reference>
<gene>
    <name evidence="22" type="primary">feoB</name>
    <name evidence="22" type="ORF">IMF26_01805</name>
</gene>
<evidence type="ECO:0000256" key="10">
    <source>
        <dbReference type="ARBA" id="ARBA00023065"/>
    </source>
</evidence>
<feature type="domain" description="FeoB-type G" evidence="18">
    <location>
        <begin position="25"/>
        <end position="177"/>
    </location>
</feature>
<keyword evidence="4" id="KW-1003">Cell membrane</keyword>